<dbReference type="EMBL" id="OX365700">
    <property type="protein sequence ID" value="CAI4030138.1"/>
    <property type="molecule type" value="Genomic_DNA"/>
</dbReference>
<dbReference type="SUPFAM" id="SSF54211">
    <property type="entry name" value="Ribosomal protein S5 domain 2-like"/>
    <property type="match status" value="1"/>
</dbReference>
<evidence type="ECO:0000256" key="1">
    <source>
        <dbReference type="ARBA" id="ARBA00022694"/>
    </source>
</evidence>
<dbReference type="InterPro" id="IPR020568">
    <property type="entry name" value="Ribosomal_Su5_D2-typ_SF"/>
</dbReference>
<dbReference type="HAMAP" id="MF_00227">
    <property type="entry name" value="RNase_P"/>
    <property type="match status" value="1"/>
</dbReference>
<dbReference type="NCBIfam" id="TIGR00188">
    <property type="entry name" value="rnpA"/>
    <property type="match status" value="1"/>
</dbReference>
<dbReference type="PANTHER" id="PTHR33992">
    <property type="entry name" value="RIBONUCLEASE P PROTEIN COMPONENT"/>
    <property type="match status" value="1"/>
</dbReference>
<dbReference type="EC" id="3.1.26.5" evidence="6 7"/>
<evidence type="ECO:0000313" key="8">
    <source>
        <dbReference type="EMBL" id="CAI4030138.1"/>
    </source>
</evidence>
<protein>
    <recommendedName>
        <fullName evidence="6 7">Ribonuclease P protein component</fullName>
        <shortName evidence="6">RNase P protein</shortName>
        <shortName evidence="6">RNaseP protein</shortName>
        <ecNumber evidence="6 7">3.1.26.5</ecNumber>
    </recommendedName>
    <alternativeName>
        <fullName evidence="6">Protein C5</fullName>
    </alternativeName>
</protein>
<evidence type="ECO:0000256" key="4">
    <source>
        <dbReference type="ARBA" id="ARBA00022801"/>
    </source>
</evidence>
<dbReference type="Proteomes" id="UP001179121">
    <property type="component" value="Chromosome"/>
</dbReference>
<comment type="catalytic activity">
    <reaction evidence="6">
        <text>Endonucleolytic cleavage of RNA, removing 5'-extranucleotides from tRNA precursor.</text>
        <dbReference type="EC" id="3.1.26.5"/>
    </reaction>
</comment>
<evidence type="ECO:0000256" key="3">
    <source>
        <dbReference type="ARBA" id="ARBA00022759"/>
    </source>
</evidence>
<comment type="subunit">
    <text evidence="6">Consists of a catalytic RNA component (M1 or rnpB) and a protein subunit.</text>
</comment>
<keyword evidence="2 6" id="KW-0540">Nuclease</keyword>
<dbReference type="PANTHER" id="PTHR33992:SF1">
    <property type="entry name" value="RIBONUCLEASE P PROTEIN COMPONENT"/>
    <property type="match status" value="1"/>
</dbReference>
<dbReference type="GO" id="GO:0000049">
    <property type="term" value="F:tRNA binding"/>
    <property type="evidence" value="ECO:0007669"/>
    <property type="project" value="UniProtKB-UniRule"/>
</dbReference>
<comment type="function">
    <text evidence="6">RNaseP catalyzes the removal of the 5'-leader sequence from pre-tRNA to produce the mature 5'-terminus. It can also cleave other RNA substrates such as 4.5S RNA. The protein component plays an auxiliary but essential role in vivo by binding to the 5'-leader sequence and broadening the substrate specificity of the ribozyme.</text>
</comment>
<evidence type="ECO:0000313" key="9">
    <source>
        <dbReference type="Proteomes" id="UP001179121"/>
    </source>
</evidence>
<dbReference type="RefSeq" id="WP_370693542.1">
    <property type="nucleotide sequence ID" value="NZ_OX365700.1"/>
</dbReference>
<dbReference type="GO" id="GO:0004526">
    <property type="term" value="F:ribonuclease P activity"/>
    <property type="evidence" value="ECO:0007669"/>
    <property type="project" value="UniProtKB-UniRule"/>
</dbReference>
<keyword evidence="4 6" id="KW-0378">Hydrolase</keyword>
<gene>
    <name evidence="6" type="primary">rnpA</name>
    <name evidence="8" type="ORF">DNFV4_00563</name>
</gene>
<dbReference type="GO" id="GO:0042781">
    <property type="term" value="F:3'-tRNA processing endoribonuclease activity"/>
    <property type="evidence" value="ECO:0007669"/>
    <property type="project" value="TreeGrafter"/>
</dbReference>
<sequence>MGSHGAQSPLRSRTDSELFLRRGADIERAKRAGKRLSCPYFNLVVAPSDAELSKVAIVVGRKLGNAVIRNRAKRRFRALARAVESQLGPYRHLVVFPRTASLSASFTDLEQMWRELLARESIIKRGRCSEGV</sequence>
<dbReference type="KEGG" id="nti:DNFV4_00563"/>
<dbReference type="Pfam" id="PF00825">
    <property type="entry name" value="Ribonuclease_P"/>
    <property type="match status" value="1"/>
</dbReference>
<accession>A0AA86MW58</accession>
<keyword evidence="3 6" id="KW-0255">Endonuclease</keyword>
<dbReference type="InterPro" id="IPR000100">
    <property type="entry name" value="RNase_P"/>
</dbReference>
<evidence type="ECO:0000256" key="5">
    <source>
        <dbReference type="ARBA" id="ARBA00022884"/>
    </source>
</evidence>
<keyword evidence="1 6" id="KW-0819">tRNA processing</keyword>
<keyword evidence="5 6" id="KW-0694">RNA-binding</keyword>
<dbReference type="AlphaFoldDB" id="A0AA86MW58"/>
<evidence type="ECO:0000256" key="2">
    <source>
        <dbReference type="ARBA" id="ARBA00022722"/>
    </source>
</evidence>
<dbReference type="GO" id="GO:0030677">
    <property type="term" value="C:ribonuclease P complex"/>
    <property type="evidence" value="ECO:0007669"/>
    <property type="project" value="TreeGrafter"/>
</dbReference>
<name>A0AA86MW58_9BACT</name>
<dbReference type="InterPro" id="IPR014721">
    <property type="entry name" value="Ribsml_uS5_D2-typ_fold_subgr"/>
</dbReference>
<dbReference type="Gene3D" id="3.30.230.10">
    <property type="match status" value="1"/>
</dbReference>
<dbReference type="GO" id="GO:0001682">
    <property type="term" value="P:tRNA 5'-leader removal"/>
    <property type="evidence" value="ECO:0007669"/>
    <property type="project" value="UniProtKB-UniRule"/>
</dbReference>
<organism evidence="8 9">
    <name type="scientific">Nitrospira tepida</name>
    <dbReference type="NCBI Taxonomy" id="2973512"/>
    <lineage>
        <taxon>Bacteria</taxon>
        <taxon>Pseudomonadati</taxon>
        <taxon>Nitrospirota</taxon>
        <taxon>Nitrospiria</taxon>
        <taxon>Nitrospirales</taxon>
        <taxon>Nitrospiraceae</taxon>
        <taxon>Nitrospira</taxon>
    </lineage>
</organism>
<keyword evidence="9" id="KW-1185">Reference proteome</keyword>
<proteinExistence type="inferred from homology"/>
<comment type="similarity">
    <text evidence="6">Belongs to the RnpA family.</text>
</comment>
<evidence type="ECO:0000256" key="6">
    <source>
        <dbReference type="HAMAP-Rule" id="MF_00227"/>
    </source>
</evidence>
<reference evidence="8" key="1">
    <citation type="submission" date="2022-10" db="EMBL/GenBank/DDBJ databases">
        <authorList>
            <person name="Koch H."/>
        </authorList>
    </citation>
    <scope>NUCLEOTIDE SEQUENCE</scope>
    <source>
        <strain evidence="8">DNF</strain>
    </source>
</reference>
<evidence type="ECO:0000256" key="7">
    <source>
        <dbReference type="NCBIfam" id="TIGR00188"/>
    </source>
</evidence>